<comment type="caution">
    <text evidence="1">The sequence shown here is derived from an EMBL/GenBank/DDBJ whole genome shotgun (WGS) entry which is preliminary data.</text>
</comment>
<dbReference type="Proteomes" id="UP000622533">
    <property type="component" value="Unassembled WGS sequence"/>
</dbReference>
<accession>A0A8J7DCD5</accession>
<evidence type="ECO:0000313" key="2">
    <source>
        <dbReference type="Proteomes" id="UP000622533"/>
    </source>
</evidence>
<reference evidence="1" key="1">
    <citation type="submission" date="2020-10" db="EMBL/GenBank/DDBJ databases">
        <authorList>
            <person name="Castelo-Branco R."/>
            <person name="Eusebio N."/>
            <person name="Adriana R."/>
            <person name="Vieira A."/>
            <person name="Brugerolle De Fraissinette N."/>
            <person name="Rezende De Castro R."/>
            <person name="Schneider M.P."/>
            <person name="Vasconcelos V."/>
            <person name="Leao P.N."/>
        </authorList>
    </citation>
    <scope>NUCLEOTIDE SEQUENCE</scope>
    <source>
        <strain evidence="1">LEGE 12446</strain>
    </source>
</reference>
<dbReference type="InterPro" id="IPR054053">
    <property type="entry name" value="DUF6887"/>
</dbReference>
<sequence>MSQVNYAAMSDEELRQYFLLHREDKMVLRAYLDRLGDRPRSIITTVDDPDFDAKIQAAVLKQMQAAGNNGETAV</sequence>
<dbReference type="Pfam" id="PF21826">
    <property type="entry name" value="DUF6887"/>
    <property type="match status" value="1"/>
</dbReference>
<protein>
    <submittedName>
        <fullName evidence="1">Uncharacterized protein</fullName>
    </submittedName>
</protein>
<proteinExistence type="predicted"/>
<organism evidence="1 2">
    <name type="scientific">Desmonostoc muscorum LEGE 12446</name>
    <dbReference type="NCBI Taxonomy" id="1828758"/>
    <lineage>
        <taxon>Bacteria</taxon>
        <taxon>Bacillati</taxon>
        <taxon>Cyanobacteriota</taxon>
        <taxon>Cyanophyceae</taxon>
        <taxon>Nostocales</taxon>
        <taxon>Nostocaceae</taxon>
        <taxon>Desmonostoc</taxon>
    </lineage>
</organism>
<evidence type="ECO:0000313" key="1">
    <source>
        <dbReference type="EMBL" id="MBE9022215.1"/>
    </source>
</evidence>
<dbReference type="EMBL" id="JADEXS010000066">
    <property type="protein sequence ID" value="MBE9022215.1"/>
    <property type="molecule type" value="Genomic_DNA"/>
</dbReference>
<dbReference type="RefSeq" id="WP_193914757.1">
    <property type="nucleotide sequence ID" value="NZ_JADEXS020000001.1"/>
</dbReference>
<gene>
    <name evidence="1" type="ORF">IQ276_07135</name>
</gene>
<keyword evidence="2" id="KW-1185">Reference proteome</keyword>
<name>A0A8J7DCD5_DESMC</name>
<dbReference type="AlphaFoldDB" id="A0A8J7DCD5"/>